<evidence type="ECO:0000256" key="8">
    <source>
        <dbReference type="RuleBase" id="RU363032"/>
    </source>
</evidence>
<dbReference type="InterPro" id="IPR000515">
    <property type="entry name" value="MetI-like"/>
</dbReference>
<evidence type="ECO:0000256" key="5">
    <source>
        <dbReference type="ARBA" id="ARBA00022692"/>
    </source>
</evidence>
<evidence type="ECO:0000313" key="10">
    <source>
        <dbReference type="EMBL" id="TKR26149.1"/>
    </source>
</evidence>
<feature type="transmembrane region" description="Helical" evidence="8">
    <location>
        <begin position="478"/>
        <end position="505"/>
    </location>
</feature>
<keyword evidence="6 8" id="KW-1133">Transmembrane helix</keyword>
<dbReference type="CDD" id="cd06261">
    <property type="entry name" value="TM_PBP2"/>
    <property type="match status" value="2"/>
</dbReference>
<dbReference type="AlphaFoldDB" id="A0A4U5JJ77"/>
<dbReference type="Gene3D" id="1.10.3720.10">
    <property type="entry name" value="MetI-like"/>
    <property type="match status" value="2"/>
</dbReference>
<dbReference type="PANTHER" id="PTHR43357">
    <property type="entry name" value="INNER MEMBRANE ABC TRANSPORTER PERMEASE PROTEIN YDCV"/>
    <property type="match status" value="1"/>
</dbReference>
<dbReference type="Pfam" id="PF00528">
    <property type="entry name" value="BPD_transp_1"/>
    <property type="match status" value="2"/>
</dbReference>
<evidence type="ECO:0000256" key="3">
    <source>
        <dbReference type="ARBA" id="ARBA00022475"/>
    </source>
</evidence>
<feature type="domain" description="ABC transmembrane type-1" evidence="9">
    <location>
        <begin position="352"/>
        <end position="547"/>
    </location>
</feature>
<comment type="caution">
    <text evidence="10">The sequence shown here is derived from an EMBL/GenBank/DDBJ whole genome shotgun (WGS) entry which is preliminary data.</text>
</comment>
<evidence type="ECO:0000256" key="2">
    <source>
        <dbReference type="ARBA" id="ARBA00022448"/>
    </source>
</evidence>
<dbReference type="PANTHER" id="PTHR43357:SF4">
    <property type="entry name" value="INNER MEMBRANE ABC TRANSPORTER PERMEASE PROTEIN YDCV"/>
    <property type="match status" value="1"/>
</dbReference>
<feature type="transmembrane region" description="Helical" evidence="8">
    <location>
        <begin position="101"/>
        <end position="122"/>
    </location>
</feature>
<keyword evidence="2 8" id="KW-0813">Transport</keyword>
<feature type="transmembrane region" description="Helical" evidence="8">
    <location>
        <begin position="526"/>
        <end position="547"/>
    </location>
</feature>
<evidence type="ECO:0000259" key="9">
    <source>
        <dbReference type="PROSITE" id="PS50928"/>
    </source>
</evidence>
<reference evidence="10 11" key="1">
    <citation type="submission" date="2019-04" db="EMBL/GenBank/DDBJ databases">
        <title>Natronomonas sp. F20-122 a newhaloarchaeon isolated from a saline saltern of Isla Bacuta, Huelva, Spain.</title>
        <authorList>
            <person name="Duran-Viseras A."/>
            <person name="Sanchez-Porro C."/>
            <person name="Ventosa A."/>
        </authorList>
    </citation>
    <scope>NUCLEOTIDE SEQUENCE [LARGE SCALE GENOMIC DNA]</scope>
    <source>
        <strain evidence="10 11">F20-122</strain>
    </source>
</reference>
<gene>
    <name evidence="10" type="ORF">DM868_06550</name>
</gene>
<dbReference type="GO" id="GO:0005886">
    <property type="term" value="C:plasma membrane"/>
    <property type="evidence" value="ECO:0007669"/>
    <property type="project" value="UniProtKB-SubCell"/>
</dbReference>
<keyword evidence="5 8" id="KW-0812">Transmembrane</keyword>
<feature type="transmembrane region" description="Helical" evidence="8">
    <location>
        <begin position="12"/>
        <end position="31"/>
    </location>
</feature>
<feature type="transmembrane region" description="Helical" evidence="8">
    <location>
        <begin position="248"/>
        <end position="267"/>
    </location>
</feature>
<name>A0A4U5JJ77_9EURY</name>
<comment type="subcellular location">
    <subcellularLocation>
        <location evidence="1">Cell inner membrane</location>
        <topology evidence="1">Multi-pass membrane protein</topology>
    </subcellularLocation>
    <subcellularLocation>
        <location evidence="8">Cell membrane</location>
        <topology evidence="8">Multi-pass membrane protein</topology>
    </subcellularLocation>
</comment>
<sequence length="557" mass="59045">MRRRPRLSELPVLVAAVATAVLLAVMLYYPVASVLAGAVLVDGRPTLEPIRSIVTDSFYLRLFRFTAYQALLSTIASLALGLPGAYLLSRYEFPGRRTIRSLTLVPFVLPSIMVAVGFAAMFGTGGPLNRALAAFGLPPIELLFTLKIIVLAHAFYNAPLVVRVVAAAWETVDARTVETARSLGASPRRAFLDVVVPQLLPAALTSALLIFIFTFMSFPIVLALGGLQLATVEVWLYDRITSLRLDEAAALAVIEAAITLGLTYAYLRYETAQAASRSVARRTRKRLFGTLDLDRIAIGAYGIVVLVVFLGPIVSMLLASVTSVSGGITLEHYELLFARRETVVGTRPDLAIWNSLVFAVGTLALAVPMGVVLSMLTARDTLTARVVGTLAMVPFAVSGIVVGLGLLQTVVFGVDVFGYRVQVTGAVAIVAAHAVGAYPFVVRTVAPALASMDDRLVESARALGASRTRALVDVELPLVMPAVAAGAAFAFAISIGEFNSTIVLVEGGDAYTMPVAVERYLADRTLGPATAMGSVLLVVTSVSFVVIERVGAYGGIE</sequence>
<keyword evidence="7 8" id="KW-0472">Membrane</keyword>
<proteinExistence type="inferred from homology"/>
<organism evidence="10 11">
    <name type="scientific">Natronomonas salsuginis</name>
    <dbReference type="NCBI Taxonomy" id="2217661"/>
    <lineage>
        <taxon>Archaea</taxon>
        <taxon>Methanobacteriati</taxon>
        <taxon>Methanobacteriota</taxon>
        <taxon>Stenosarchaea group</taxon>
        <taxon>Halobacteria</taxon>
        <taxon>Halobacteriales</taxon>
        <taxon>Natronomonadaceae</taxon>
        <taxon>Natronomonas</taxon>
    </lineage>
</organism>
<evidence type="ECO:0000256" key="4">
    <source>
        <dbReference type="ARBA" id="ARBA00022519"/>
    </source>
</evidence>
<dbReference type="SUPFAM" id="SSF161098">
    <property type="entry name" value="MetI-like"/>
    <property type="match status" value="2"/>
</dbReference>
<feature type="transmembrane region" description="Helical" evidence="8">
    <location>
        <begin position="351"/>
        <end position="376"/>
    </location>
</feature>
<dbReference type="InterPro" id="IPR035906">
    <property type="entry name" value="MetI-like_sf"/>
</dbReference>
<keyword evidence="4" id="KW-0997">Cell inner membrane</keyword>
<evidence type="ECO:0000256" key="7">
    <source>
        <dbReference type="ARBA" id="ARBA00023136"/>
    </source>
</evidence>
<feature type="transmembrane region" description="Helical" evidence="8">
    <location>
        <begin position="142"/>
        <end position="169"/>
    </location>
</feature>
<feature type="transmembrane region" description="Helical" evidence="8">
    <location>
        <begin position="218"/>
        <end position="236"/>
    </location>
</feature>
<keyword evidence="3" id="KW-1003">Cell membrane</keyword>
<evidence type="ECO:0000313" key="11">
    <source>
        <dbReference type="Proteomes" id="UP000308037"/>
    </source>
</evidence>
<feature type="transmembrane region" description="Helical" evidence="8">
    <location>
        <begin position="382"/>
        <end position="407"/>
    </location>
</feature>
<dbReference type="PROSITE" id="PS50928">
    <property type="entry name" value="ABC_TM1"/>
    <property type="match status" value="2"/>
</dbReference>
<keyword evidence="11" id="KW-1185">Reference proteome</keyword>
<feature type="transmembrane region" description="Helical" evidence="8">
    <location>
        <begin position="419"/>
        <end position="441"/>
    </location>
</feature>
<dbReference type="EMBL" id="QKNX01000002">
    <property type="protein sequence ID" value="TKR26149.1"/>
    <property type="molecule type" value="Genomic_DNA"/>
</dbReference>
<feature type="transmembrane region" description="Helical" evidence="8">
    <location>
        <begin position="298"/>
        <end position="330"/>
    </location>
</feature>
<protein>
    <submittedName>
        <fullName evidence="10">Iron ABC transporter permease</fullName>
    </submittedName>
</protein>
<dbReference type="RefSeq" id="WP_137276066.1">
    <property type="nucleotide sequence ID" value="NZ_QKNX01000002.1"/>
</dbReference>
<accession>A0A4U5JJ77</accession>
<comment type="similarity">
    <text evidence="8">Belongs to the binding-protein-dependent transport system permease family.</text>
</comment>
<dbReference type="OrthoDB" id="86208at2157"/>
<dbReference type="GO" id="GO:0055085">
    <property type="term" value="P:transmembrane transport"/>
    <property type="evidence" value="ECO:0007669"/>
    <property type="project" value="InterPro"/>
</dbReference>
<evidence type="ECO:0000256" key="1">
    <source>
        <dbReference type="ARBA" id="ARBA00004429"/>
    </source>
</evidence>
<feature type="transmembrane region" description="Helical" evidence="8">
    <location>
        <begin position="67"/>
        <end position="89"/>
    </location>
</feature>
<evidence type="ECO:0000256" key="6">
    <source>
        <dbReference type="ARBA" id="ARBA00022989"/>
    </source>
</evidence>
<dbReference type="Proteomes" id="UP000308037">
    <property type="component" value="Unassembled WGS sequence"/>
</dbReference>
<feature type="domain" description="ABC transmembrane type-1" evidence="9">
    <location>
        <begin position="63"/>
        <end position="266"/>
    </location>
</feature>